<dbReference type="RefSeq" id="WP_201677376.1">
    <property type="nucleotide sequence ID" value="NZ_JAEQNE010000009.1"/>
</dbReference>
<feature type="transmembrane region" description="Helical" evidence="1">
    <location>
        <begin position="34"/>
        <end position="52"/>
    </location>
</feature>
<comment type="caution">
    <text evidence="2">The sequence shown here is derived from an EMBL/GenBank/DDBJ whole genome shotgun (WGS) entry which is preliminary data.</text>
</comment>
<keyword evidence="3" id="KW-1185">Reference proteome</keyword>
<reference evidence="2 3" key="1">
    <citation type="journal article" date="2017" name="Int. J. Syst. Evol. Microbiol.">
        <title>Ramlibacter monticola sp. nov., isolated from forest soil.</title>
        <authorList>
            <person name="Chaudhary D.K."/>
            <person name="Kim J."/>
        </authorList>
    </citation>
    <scope>NUCLEOTIDE SEQUENCE [LARGE SCALE GENOMIC DNA]</scope>
    <source>
        <strain evidence="2 3">KACC 19175</strain>
    </source>
</reference>
<accession>A0A936Z5L2</accession>
<name>A0A936Z5L2_9BURK</name>
<sequence>MRFQPDTWLEAMLRPVAMAAPDANVYVEIMAPDLRFVFVLALLAVLAAFAVLRRRRDAHAADTGPARNVYLMLGVLAIAFVPWLATTGNGRYFLAGLLLVGPVCVGLARLLPATRAMRITAVAGMLALQAFVVQQSAPWRAWTMIGWSAPPYVRVDLPADARSQPATYVTMSAITYSLLAPLFHPGSRWMSLHSSPAPEVGGDDARRAETFLAKGGAQPLRLLVPVVPGMLTPERLPDAQVSRVIGEQLAVWRLGFRQPQSCRFLAAPALGEMWLGEQSPQQLAQAGFWLCELQRIPASAAPPKGGGHRHDAVFKVLETQCPRFFPPGGDGPSLPLSDGEVRSYVQAEMKAYVYDSGAVYYKYYRALNRVLVGSVPDLLAGKARVDCDHIRGRSGTPWKREI</sequence>
<organism evidence="2 3">
    <name type="scientific">Ramlibacter monticola</name>
    <dbReference type="NCBI Taxonomy" id="1926872"/>
    <lineage>
        <taxon>Bacteria</taxon>
        <taxon>Pseudomonadati</taxon>
        <taxon>Pseudomonadota</taxon>
        <taxon>Betaproteobacteria</taxon>
        <taxon>Burkholderiales</taxon>
        <taxon>Comamonadaceae</taxon>
        <taxon>Ramlibacter</taxon>
    </lineage>
</organism>
<evidence type="ECO:0000313" key="3">
    <source>
        <dbReference type="Proteomes" id="UP000599109"/>
    </source>
</evidence>
<feature type="transmembrane region" description="Helical" evidence="1">
    <location>
        <begin position="92"/>
        <end position="112"/>
    </location>
</feature>
<gene>
    <name evidence="2" type="ORF">JJ685_26450</name>
</gene>
<keyword evidence="1" id="KW-0472">Membrane</keyword>
<evidence type="ECO:0000256" key="1">
    <source>
        <dbReference type="SAM" id="Phobius"/>
    </source>
</evidence>
<proteinExistence type="predicted"/>
<keyword evidence="1" id="KW-1133">Transmembrane helix</keyword>
<keyword evidence="1" id="KW-0812">Transmembrane</keyword>
<feature type="transmembrane region" description="Helical" evidence="1">
    <location>
        <begin position="68"/>
        <end position="86"/>
    </location>
</feature>
<evidence type="ECO:0000313" key="2">
    <source>
        <dbReference type="EMBL" id="MBL0394707.1"/>
    </source>
</evidence>
<protein>
    <submittedName>
        <fullName evidence="2">Uncharacterized protein</fullName>
    </submittedName>
</protein>
<dbReference type="Proteomes" id="UP000599109">
    <property type="component" value="Unassembled WGS sequence"/>
</dbReference>
<dbReference type="EMBL" id="JAEQNE010000009">
    <property type="protein sequence ID" value="MBL0394707.1"/>
    <property type="molecule type" value="Genomic_DNA"/>
</dbReference>
<dbReference type="AlphaFoldDB" id="A0A936Z5L2"/>